<keyword evidence="2" id="KW-1185">Reference proteome</keyword>
<reference evidence="1 2" key="1">
    <citation type="submission" date="2022-04" db="EMBL/GenBank/DDBJ databases">
        <title>Positive selection, recombination, and allopatry shape intraspecific diversity of widespread and dominant cyanobacteria.</title>
        <authorList>
            <person name="Wei J."/>
            <person name="Shu W."/>
            <person name="Hu C."/>
        </authorList>
    </citation>
    <scope>NUCLEOTIDE SEQUENCE [LARGE SCALE GENOMIC DNA]</scope>
    <source>
        <strain evidence="1 2">AS-A4</strain>
    </source>
</reference>
<accession>A0ABV0KQ92</accession>
<sequence length="59" mass="6740">MSWKVGQKVVCDQYIKQAADCYIRTIDLHQSVTIVCPSTNTIVCGQRQNLERLGWRTAL</sequence>
<organism evidence="1 2">
    <name type="scientific">Stenomitos frigidus AS-A4</name>
    <dbReference type="NCBI Taxonomy" id="2933935"/>
    <lineage>
        <taxon>Bacteria</taxon>
        <taxon>Bacillati</taxon>
        <taxon>Cyanobacteriota</taxon>
        <taxon>Cyanophyceae</taxon>
        <taxon>Leptolyngbyales</taxon>
        <taxon>Leptolyngbyaceae</taxon>
        <taxon>Stenomitos</taxon>
    </lineage>
</organism>
<protein>
    <recommendedName>
        <fullName evidence="3">Transposase</fullName>
    </recommendedName>
</protein>
<evidence type="ECO:0000313" key="1">
    <source>
        <dbReference type="EMBL" id="MEP1061403.1"/>
    </source>
</evidence>
<gene>
    <name evidence="1" type="ORF">NDI38_23520</name>
</gene>
<name>A0ABV0KQ92_9CYAN</name>
<dbReference type="RefSeq" id="WP_190447222.1">
    <property type="nucleotide sequence ID" value="NZ_JAMPLM010000033.1"/>
</dbReference>
<dbReference type="EMBL" id="JAMPLM010000033">
    <property type="protein sequence ID" value="MEP1061403.1"/>
    <property type="molecule type" value="Genomic_DNA"/>
</dbReference>
<proteinExistence type="predicted"/>
<comment type="caution">
    <text evidence="1">The sequence shown here is derived from an EMBL/GenBank/DDBJ whole genome shotgun (WGS) entry which is preliminary data.</text>
</comment>
<dbReference type="Proteomes" id="UP001476950">
    <property type="component" value="Unassembled WGS sequence"/>
</dbReference>
<evidence type="ECO:0008006" key="3">
    <source>
        <dbReference type="Google" id="ProtNLM"/>
    </source>
</evidence>
<evidence type="ECO:0000313" key="2">
    <source>
        <dbReference type="Proteomes" id="UP001476950"/>
    </source>
</evidence>